<evidence type="ECO:0000313" key="2">
    <source>
        <dbReference type="EMBL" id="ETN98792.1"/>
    </source>
</evidence>
<keyword evidence="3" id="KW-1185">Reference proteome</keyword>
<proteinExistence type="predicted"/>
<organism evidence="2 3">
    <name type="scientific">Reticulomyxa filosa</name>
    <dbReference type="NCBI Taxonomy" id="46433"/>
    <lineage>
        <taxon>Eukaryota</taxon>
        <taxon>Sar</taxon>
        <taxon>Rhizaria</taxon>
        <taxon>Retaria</taxon>
        <taxon>Foraminifera</taxon>
        <taxon>Monothalamids</taxon>
        <taxon>Reticulomyxidae</taxon>
        <taxon>Reticulomyxa</taxon>
    </lineage>
</organism>
<comment type="caution">
    <text evidence="2">The sequence shown here is derived from an EMBL/GenBank/DDBJ whole genome shotgun (WGS) entry which is preliminary data.</text>
</comment>
<name>X6L9S9_RETFI</name>
<feature type="compositionally biased region" description="Polar residues" evidence="1">
    <location>
        <begin position="52"/>
        <end position="67"/>
    </location>
</feature>
<sequence>MCTFATKELASEFFHFLHYKKSKKTMWEQPLAEKVVQTCTTLKKQYSNTLLNDGTEPSQVSTVSTNDESLEHKNSDDYKTQKKEIVSSIFNSFFVLHMSFDAGEFFKKKDEKASAILHRAKPNIFFKTRQSLVDLINEQHISTCFQNDSQWKNDPNILDNEKYCQLFFAFNLKFKLYLAFMLTLADVPWILGKIDPTIDNILLKTIKLNSFYICNYD</sequence>
<dbReference type="Proteomes" id="UP000023152">
    <property type="component" value="Unassembled WGS sequence"/>
</dbReference>
<dbReference type="EMBL" id="ASPP01045784">
    <property type="protein sequence ID" value="ETN98792.1"/>
    <property type="molecule type" value="Genomic_DNA"/>
</dbReference>
<reference evidence="2 3" key="1">
    <citation type="journal article" date="2013" name="Curr. Biol.">
        <title>The Genome of the Foraminiferan Reticulomyxa filosa.</title>
        <authorList>
            <person name="Glockner G."/>
            <person name="Hulsmann N."/>
            <person name="Schleicher M."/>
            <person name="Noegel A.A."/>
            <person name="Eichinger L."/>
            <person name="Gallinger C."/>
            <person name="Pawlowski J."/>
            <person name="Sierra R."/>
            <person name="Euteneuer U."/>
            <person name="Pillet L."/>
            <person name="Moustafa A."/>
            <person name="Platzer M."/>
            <person name="Groth M."/>
            <person name="Szafranski K."/>
            <person name="Schliwa M."/>
        </authorList>
    </citation>
    <scope>NUCLEOTIDE SEQUENCE [LARGE SCALE GENOMIC DNA]</scope>
</reference>
<evidence type="ECO:0000256" key="1">
    <source>
        <dbReference type="SAM" id="MobiDB-lite"/>
    </source>
</evidence>
<protein>
    <submittedName>
        <fullName evidence="2">Uncharacterized protein</fullName>
    </submittedName>
</protein>
<feature type="region of interest" description="Disordered" evidence="1">
    <location>
        <begin position="52"/>
        <end position="76"/>
    </location>
</feature>
<gene>
    <name evidence="2" type="ORF">RFI_38697</name>
</gene>
<evidence type="ECO:0000313" key="3">
    <source>
        <dbReference type="Proteomes" id="UP000023152"/>
    </source>
</evidence>
<dbReference type="AlphaFoldDB" id="X6L9S9"/>
<accession>X6L9S9</accession>